<feature type="compositionally biased region" description="Gly residues" evidence="4">
    <location>
        <begin position="2893"/>
        <end position="3122"/>
    </location>
</feature>
<dbReference type="RefSeq" id="WP_011712461.1">
    <property type="nucleotide sequence ID" value="NC_008576.1"/>
</dbReference>
<evidence type="ECO:0000256" key="3">
    <source>
        <dbReference type="ARBA" id="ARBA00022729"/>
    </source>
</evidence>
<evidence type="ECO:0000256" key="4">
    <source>
        <dbReference type="SAM" id="MobiDB-lite"/>
    </source>
</evidence>
<dbReference type="InterPro" id="IPR011050">
    <property type="entry name" value="Pectin_lyase_fold/virulence"/>
</dbReference>
<dbReference type="InterPro" id="IPR012334">
    <property type="entry name" value="Pectin_lyas_fold"/>
</dbReference>
<gene>
    <name evidence="6" type="ordered locus">Mmc1_0780</name>
</gene>
<feature type="domain" description="Filamentous haemagglutinin FhaB/tRNA nuclease CdiA-like TPS" evidence="5">
    <location>
        <begin position="43"/>
        <end position="155"/>
    </location>
</feature>
<feature type="region of interest" description="Disordered" evidence="4">
    <location>
        <begin position="2893"/>
        <end position="3132"/>
    </location>
</feature>
<dbReference type="SUPFAM" id="SSF51126">
    <property type="entry name" value="Pectin lyase-like"/>
    <property type="match status" value="1"/>
</dbReference>
<comment type="subcellular location">
    <subcellularLocation>
        <location evidence="1">Secreted</location>
    </subcellularLocation>
</comment>
<dbReference type="STRING" id="156889.Mmc1_0780"/>
<keyword evidence="7" id="KW-1185">Reference proteome</keyword>
<reference evidence="7" key="1">
    <citation type="journal article" date="2009" name="Appl. Environ. Microbiol.">
        <title>Complete genome sequence of the chemolithoautotrophic marine magnetotactic coccus strain MC-1.</title>
        <authorList>
            <person name="Schubbe S."/>
            <person name="Williams T.J."/>
            <person name="Xie G."/>
            <person name="Kiss H.E."/>
            <person name="Brettin T.S."/>
            <person name="Martinez D."/>
            <person name="Ross C.A."/>
            <person name="Schuler D."/>
            <person name="Cox B.L."/>
            <person name="Nealson K.H."/>
            <person name="Bazylinski D.A."/>
        </authorList>
    </citation>
    <scope>NUCLEOTIDE SEQUENCE [LARGE SCALE GENOMIC DNA]</scope>
    <source>
        <strain evidence="7">ATCC BAA-1437 / JCM 17883 / MC-1</strain>
    </source>
</reference>
<dbReference type="OrthoDB" id="1776524at2"/>
<protein>
    <submittedName>
        <fullName evidence="6">Filamentous hemagglutinin family outer membrane protein</fullName>
    </submittedName>
</protein>
<accession>A0L5Q8</accession>
<dbReference type="EMBL" id="CP000471">
    <property type="protein sequence ID" value="ABK43301.1"/>
    <property type="molecule type" value="Genomic_DNA"/>
</dbReference>
<dbReference type="PANTHER" id="PTHR12338">
    <property type="entry name" value="AUTOTRANSPORTER"/>
    <property type="match status" value="1"/>
</dbReference>
<dbReference type="KEGG" id="mgm:Mmc1_0780"/>
<dbReference type="Pfam" id="PF05860">
    <property type="entry name" value="TPS"/>
    <property type="match status" value="1"/>
</dbReference>
<name>A0L5Q8_MAGMM</name>
<organism evidence="6 7">
    <name type="scientific">Magnetococcus marinus (strain ATCC BAA-1437 / JCM 17883 / MC-1)</name>
    <dbReference type="NCBI Taxonomy" id="156889"/>
    <lineage>
        <taxon>Bacteria</taxon>
        <taxon>Pseudomonadati</taxon>
        <taxon>Pseudomonadota</taxon>
        <taxon>Magnetococcia</taxon>
        <taxon>Magnetococcales</taxon>
        <taxon>Magnetococcaceae</taxon>
        <taxon>Magnetococcus</taxon>
    </lineage>
</organism>
<evidence type="ECO:0000313" key="7">
    <source>
        <dbReference type="Proteomes" id="UP000002586"/>
    </source>
</evidence>
<dbReference type="Proteomes" id="UP000002586">
    <property type="component" value="Chromosome"/>
</dbReference>
<keyword evidence="2" id="KW-0964">Secreted</keyword>
<sequence length="3132" mass="301726" precursor="true">MNKSQAKAACVSAPLASIPAKKLSFLWRGVPVCLIMLSFPGQALAGPSGEQVIAGQVTIDRNLNDTIINQATDKAIINWKNFDINPNELVKFIQPDVGSIALNRVESNLPTNILGQLQANGRLFILNANGVIFGRSAQVDVAGLLATTLSIKDNNFLSGKYAFEKVPGLKDAAVENKGEIHIGEGGFAFLVAPGVRNEGLIIAKLGSVALASGDKMTIDFHGDGLVSYEVTGAVAEKVLGADGQPLEALVSNTGTIQADGGNVVMQGHSAGDVFSSVVNNEGIIQAQSLQKKNGKIYLGGDDEGGIVSNSGILDVSAAEPNSAGGEVVMTGHFVGNEGVIEAKGSGSGDGGQVTLISAQHTLTTVNSVIDVSGGADSGSGGVVQIRSANRATFDGVVKADAGQNGGDGGLVDVSSEGEVQLIGKVVGLAPRGRNAKLVIDPKHIEINDAGGGAYNSTTVQFDDSQSGTTVITAASINAQVADVVLQANTDITVTTAINIANAGTGLTLQAGRSILINADLTTNNGVVTLTANDHTALSADRDAGVASIAMASGTTINAGSAAVNMTIDASGHGLMGDITAYNVTSSGAVALDSAGSIIVNGPNFASGSTSIGLTADNDVTVGSALTTGSLTIAAGRSVALNSNVTTTSTVNIKANDSTQTLANRGSGDGAISMAAGTTLNGGSAAITLTVDSTNASTAGGITIDLVTTDGNLTVSSHDAITEIDADSEVDLRGDILSLTTTDTNGAYIGAPGTSTTDYLEVHAKTRVDVTTNNGSVALASPGYLSGTVDWFGAAPTDDIGTTDIDESKIVNLNLGTVNVGTATFMLVVTDGGILDGLAGTGTNITAGSANLTTNGGESVVAGAIVLGNDGTRGGSIGDATHALKTELGILTASSSNGSVYIDEASGILINSINANQKGVTAKVNSSYAVVVTTLDGQTETGTNNVTVTAAGDIIIGTASATSTVTLTSTAGNIYDNNDATNNILAKNVVLNAGLNMGLSGDVLELTTESATLTATNGGVYFAMGVPSTVASVTAGGGHDVVINASDGVLSLGMVSAVGGSVTIDGGTGSILDNNGATANIIANSASIKSDKGAGTASDALETTVDTLAVEITGSGKSFYIDESDALTSINAKVNNGSTNLNFTGGSFAFNATTGAFSSTGVGSVTFENTGGGVAIGTVTATGGSATITASTAITDATSAITADTVVLTAGTSIGASGSTIKSTATTLTYLASAGSIYAQESDGATVNAKAVGTGKNIEFATTTGNLTIGTISAKGSVTLTATAGSVLSGGTSSSATGATVVLSAGTAIGASGASVNTVAANLSATASAGGVYLSNAGDVTLTTAVATGAGFQLSNTGALVLNGVTAAGQAVSLTASGAITDGNGATNNISAESLTLVGLSIGSTATNGAVDTQVNSVTATTTSGGIYLNELGSGGLTITAATAVGSDANVSITGAGDIALGVITAKGDDVTLVSAGKITDNNGAANNVTADILNVTGPNGVEGLETSITQLSSTGSTDIVNAGAMAITKASLEGGSSSFIAESLTILDMAGDTATIANNTSLTLQTTTGNIVFLDTNDTIVAQGSGTVTINAGTTDKSGAVAIIGNITTANQNISITADSHITIGLLNAGIGDVSVSSDYGVVLDGNSTAVNVIARNFSLSGTTPTVRQAELHTTNSIANAHAHDSEVAAKLTLLEANTAAMDIMSTAESTANYSLTLASSAYDTAQAEVDRLAPIENGLKITTYVLDGVSIALSTAASAIEVAAGAAQAIPFSGDAGSEAAAAVTGLAANVAGIAAYAIGIAHSEIAGQLDDAEDLAFNKDAEMYAAKSTLTDAIANHQAYKEATSISQAAYDAAVIERNHNWQVARQAVLAEDASSTAGTLALPFGIQISGQLDVNAVNSDVVLAITGPAVLNSMSATKTAGTGIMSITATDNISVVGALVADDYIRLETTGQIINGNAGHSLTASKFVGVAGTGIGASGGLNTSVTTMAASTTTGDVTVTNNKALTLGTVDGVSGITTAGNIVIAATSPLTVSNNVTTSGGTVALTAGNSANSGDDFTLSANTTISAASTVTLTAGDNVAVESGAQITGTTVTITANNTGDGEADGVNGGATIAGNINASSLVLSGGGVNHSGTITSAGSVNISATSTAASSVNGITLGSVTAGGQIDVVSSNKLVMNQNVTTTSGAVVLTAGDSSASGDDLTLAAGKTISSGDNTITLTSGDNMSIGAAAQITGTTLVLAANHEGAGVADGVSGSMVLAGNLSGQTVTISGAGLTHTGSITSNSTVSVNVNSAATSAISGISLAAVTAGGQIDVTSSHALTLTQNVQSTGGPITITAGLQTTSVDNLTVDAGVTVQSSAGVAFSAGDSMTFGLGSQVTGTGITLIADKAGDGDGDGVSGSINLYGNVNGSSVDVSAAGFRQTGTITSSGDVDIAVVSTLSSPYNGIALGTISAAGHSVKISATGTATAGIADNNGAATNVTAADLAMVANGGVGASADALETQVSNLAATGGSGGVTISNSGDLSLTTVEGVTSFSAADGALSLVTTGNLLISDGFVQGAGLTVTLQATGGNINETNSGAAADVVGNIITLTTTGLGNGVGDVANRLELNAQVLNVTTDKGDVYLHDTAGGVAVGLITTGTTEGTRVDMMVSNGGVTEDPGHGHAPKIIADELYLNVTGHGFGIGHVDNDLNVDLTTFVNVTTEGGSIYMADADYGFYVDLVSTNSASTNIAMGTELRLVSLEGSIEESPTRSDAAVDLKAERVVLLAQGENDNIGTVEDAIEIKAANLFSETESGARSSLVAPDGDSPIVEAPGQSANALLIDGDFVGGDDSNLFQEIQSTGNRVGGDIGGGAGGGFGGAGGAGGGFGGAGGDFGGAGGGLVSDAGGFGGEGAPGGDAGGFGGEGAPGGDAGGFGGEGAPGGDAGGFGGEGAPGGDAGGFGGEGAPGGDAGGFGGEGAPGGDAGGFGGEGAPGGDAGGFGGEGAPGGDAGGFGDEGAPGGDAGGFGGEGAPGGDAGGFGGEGAPGGDAGGFGGEGAPGGDAGGFGGEGAPGGDAGGFGGEGAPGGDAGGFGGEGAPGGGPGGDAGGIGGTDGAGGDRGGPGGTDGAGGDTGSPGSGDGDVNKQGEGG</sequence>
<dbReference type="NCBIfam" id="TIGR01901">
    <property type="entry name" value="adhes_NPXG"/>
    <property type="match status" value="1"/>
</dbReference>
<evidence type="ECO:0000256" key="1">
    <source>
        <dbReference type="ARBA" id="ARBA00004613"/>
    </source>
</evidence>
<reference evidence="6 7" key="2">
    <citation type="journal article" date="2012" name="Int. J. Syst. Evol. Microbiol.">
        <title>Magnetococcus marinus gen. nov., sp. nov., a marine, magnetotactic bacterium that represents a novel lineage (Magnetococcaceae fam. nov.; Magnetococcales ord. nov.) at the base of the Alphaproteobacteria.</title>
        <authorList>
            <person name="Bazylinski D.A."/>
            <person name="Williams T.J."/>
            <person name="Lefevre C.T."/>
            <person name="Berg R.J."/>
            <person name="Zhang C.L."/>
            <person name="Bowser S.S."/>
            <person name="Dean A.J."/>
            <person name="Beveridge T.J."/>
        </authorList>
    </citation>
    <scope>NUCLEOTIDE SEQUENCE [LARGE SCALE GENOMIC DNA]</scope>
    <source>
        <strain evidence="7">ATCC BAA-1437 / JCM 17883 / MC-1</strain>
    </source>
</reference>
<proteinExistence type="predicted"/>
<dbReference type="eggNOG" id="COG3210">
    <property type="taxonomic scope" value="Bacteria"/>
</dbReference>
<dbReference type="GO" id="GO:0005576">
    <property type="term" value="C:extracellular region"/>
    <property type="evidence" value="ECO:0007669"/>
    <property type="project" value="UniProtKB-SubCell"/>
</dbReference>
<dbReference type="SMART" id="SM00912">
    <property type="entry name" value="Haemagg_act"/>
    <property type="match status" value="1"/>
</dbReference>
<evidence type="ECO:0000313" key="6">
    <source>
        <dbReference type="EMBL" id="ABK43301.1"/>
    </source>
</evidence>
<evidence type="ECO:0000256" key="2">
    <source>
        <dbReference type="ARBA" id="ARBA00022525"/>
    </source>
</evidence>
<dbReference type="InterPro" id="IPR050909">
    <property type="entry name" value="Bact_Autotransporter_VF"/>
</dbReference>
<dbReference type="PANTHER" id="PTHR12338:SF8">
    <property type="entry name" value="HEME_HEMOPEXIN-BINDING PROTEIN"/>
    <property type="match status" value="1"/>
</dbReference>
<keyword evidence="3" id="KW-0732">Signal</keyword>
<dbReference type="eggNOG" id="COG2911">
    <property type="taxonomic scope" value="Bacteria"/>
</dbReference>
<dbReference type="HOGENOM" id="CLU_225693_0_0_5"/>
<dbReference type="InterPro" id="IPR008638">
    <property type="entry name" value="FhaB/CdiA-like_TPS"/>
</dbReference>
<evidence type="ECO:0000259" key="5">
    <source>
        <dbReference type="SMART" id="SM00912"/>
    </source>
</evidence>
<dbReference type="Gene3D" id="2.160.20.10">
    <property type="entry name" value="Single-stranded right-handed beta-helix, Pectin lyase-like"/>
    <property type="match status" value="1"/>
</dbReference>